<evidence type="ECO:0000313" key="1">
    <source>
        <dbReference type="EMBL" id="SDI87063.1"/>
    </source>
</evidence>
<reference evidence="1 2" key="1">
    <citation type="submission" date="2016-10" db="EMBL/GenBank/DDBJ databases">
        <authorList>
            <person name="de Groot N.N."/>
        </authorList>
    </citation>
    <scope>NUCLEOTIDE SEQUENCE [LARGE SCALE GENOMIC DNA]</scope>
    <source>
        <strain evidence="1 2">NP_1H</strain>
    </source>
</reference>
<protein>
    <submittedName>
        <fullName evidence="1">Uncharacterized protein</fullName>
    </submittedName>
</protein>
<proteinExistence type="predicted"/>
<sequence>MAALEDEILKHQFIYVPWVQDKPVYQNTPALALYLRDKHRARLTVVCSTKSNVPDELTKTPSVTERSGSIMDGGIVFAYCPTYKAMSKTTRLEKSVIVVVEWPTESYEGWAKLVGAYNVITSAVMSTNLTEAGRKELEGIVFEGYKGWHDQIAERMTIGHLERLAELGQYDRDVVLAYVRQEKSEDSVKSFIRILDRFEKTHRPAPGSSSAPIER</sequence>
<accession>A0A1G8P3J6</accession>
<name>A0A1G8P3J6_9MICC</name>
<dbReference type="STRING" id="335973.SAMN04488693_1293"/>
<dbReference type="EMBL" id="FNDT01000029">
    <property type="protein sequence ID" value="SDI87063.1"/>
    <property type="molecule type" value="Genomic_DNA"/>
</dbReference>
<keyword evidence="2" id="KW-1185">Reference proteome</keyword>
<evidence type="ECO:0000313" key="2">
    <source>
        <dbReference type="Proteomes" id="UP000199258"/>
    </source>
</evidence>
<dbReference type="Proteomes" id="UP000199258">
    <property type="component" value="Unassembled WGS sequence"/>
</dbReference>
<dbReference type="RefSeq" id="WP_217636790.1">
    <property type="nucleotide sequence ID" value="NZ_FNDT01000029.1"/>
</dbReference>
<organism evidence="1 2">
    <name type="scientific">Arthrobacter subterraneus</name>
    <dbReference type="NCBI Taxonomy" id="335973"/>
    <lineage>
        <taxon>Bacteria</taxon>
        <taxon>Bacillati</taxon>
        <taxon>Actinomycetota</taxon>
        <taxon>Actinomycetes</taxon>
        <taxon>Micrococcales</taxon>
        <taxon>Micrococcaceae</taxon>
        <taxon>Arthrobacter</taxon>
    </lineage>
</organism>
<gene>
    <name evidence="1" type="ORF">SAMN04488693_1293</name>
</gene>
<dbReference type="AlphaFoldDB" id="A0A1G8P3J6"/>